<feature type="binding site" evidence="7 9">
    <location>
        <begin position="100"/>
        <end position="101"/>
    </location>
    <ligand>
        <name>substrate</name>
    </ligand>
</feature>
<feature type="active site" description="Proton donor" evidence="7 8">
    <location>
        <position position="99"/>
    </location>
</feature>
<dbReference type="InterPro" id="IPR036441">
    <property type="entry name" value="DHquinase_II_sf"/>
</dbReference>
<evidence type="ECO:0000256" key="2">
    <source>
        <dbReference type="ARBA" id="ARBA00004902"/>
    </source>
</evidence>
<dbReference type="Gene3D" id="3.40.50.9100">
    <property type="entry name" value="Dehydroquinase, class II"/>
    <property type="match status" value="1"/>
</dbReference>
<comment type="catalytic activity">
    <reaction evidence="1 7">
        <text>3-dehydroquinate = 3-dehydroshikimate + H2O</text>
        <dbReference type="Rhea" id="RHEA:21096"/>
        <dbReference type="ChEBI" id="CHEBI:15377"/>
        <dbReference type="ChEBI" id="CHEBI:16630"/>
        <dbReference type="ChEBI" id="CHEBI:32364"/>
        <dbReference type="EC" id="4.2.1.10"/>
    </reaction>
</comment>
<reference evidence="11 12" key="1">
    <citation type="submission" date="2018-05" db="EMBL/GenBank/DDBJ databases">
        <title>A metagenomic window into the 2 km-deep terrestrial subsurface aquifer revealed taxonomically and functionally diverse microbial community comprising novel uncultured bacterial lineages.</title>
        <authorList>
            <person name="Kadnikov V.V."/>
            <person name="Mardanov A.V."/>
            <person name="Beletsky A.V."/>
            <person name="Banks D."/>
            <person name="Pimenov N.V."/>
            <person name="Frank Y.A."/>
            <person name="Karnachuk O.V."/>
            <person name="Ravin N.V."/>
        </authorList>
    </citation>
    <scope>NUCLEOTIDE SEQUENCE [LARGE SCALE GENOMIC DNA]</scope>
    <source>
        <strain evidence="11">BY5</strain>
    </source>
</reference>
<dbReference type="PIRSF" id="PIRSF001399">
    <property type="entry name" value="DHquinase_II"/>
    <property type="match status" value="1"/>
</dbReference>
<dbReference type="GO" id="GO:0009423">
    <property type="term" value="P:chorismate biosynthetic process"/>
    <property type="evidence" value="ECO:0007669"/>
    <property type="project" value="UniProtKB-UniRule"/>
</dbReference>
<keyword evidence="7" id="KW-0057">Aromatic amino acid biosynthesis</keyword>
<dbReference type="HAMAP" id="MF_00169">
    <property type="entry name" value="AroQ"/>
    <property type="match status" value="1"/>
</dbReference>
<dbReference type="InterPro" id="IPR001874">
    <property type="entry name" value="DHquinase_II"/>
</dbReference>
<evidence type="ECO:0000256" key="8">
    <source>
        <dbReference type="PIRSR" id="PIRSR001399-1"/>
    </source>
</evidence>
<dbReference type="NCBIfam" id="TIGR01088">
    <property type="entry name" value="aroQ"/>
    <property type="match status" value="1"/>
</dbReference>
<comment type="pathway">
    <text evidence="2 7">Metabolic intermediate biosynthesis; chorismate biosynthesis; chorismate from D-erythrose 4-phosphate and phosphoenolpyruvate: step 3/7.</text>
</comment>
<dbReference type="PANTHER" id="PTHR21272">
    <property type="entry name" value="CATABOLIC 3-DEHYDROQUINASE"/>
    <property type="match status" value="1"/>
</dbReference>
<dbReference type="GO" id="GO:0019631">
    <property type="term" value="P:quinate catabolic process"/>
    <property type="evidence" value="ECO:0007669"/>
    <property type="project" value="TreeGrafter"/>
</dbReference>
<dbReference type="GO" id="GO:0003855">
    <property type="term" value="F:3-dehydroquinate dehydratase activity"/>
    <property type="evidence" value="ECO:0007669"/>
    <property type="project" value="UniProtKB-UniRule"/>
</dbReference>
<dbReference type="PANTHER" id="PTHR21272:SF3">
    <property type="entry name" value="CATABOLIC 3-DEHYDROQUINASE"/>
    <property type="match status" value="1"/>
</dbReference>
<dbReference type="InterPro" id="IPR018509">
    <property type="entry name" value="DHquinase_II_CS"/>
</dbReference>
<evidence type="ECO:0000256" key="3">
    <source>
        <dbReference type="ARBA" id="ARBA00011037"/>
    </source>
</evidence>
<dbReference type="NCBIfam" id="NF003806">
    <property type="entry name" value="PRK05395.1-3"/>
    <property type="match status" value="1"/>
</dbReference>
<dbReference type="Proteomes" id="UP000252355">
    <property type="component" value="Unassembled WGS sequence"/>
</dbReference>
<evidence type="ECO:0000256" key="1">
    <source>
        <dbReference type="ARBA" id="ARBA00001864"/>
    </source>
</evidence>
<evidence type="ECO:0000256" key="7">
    <source>
        <dbReference type="HAMAP-Rule" id="MF_00169"/>
    </source>
</evidence>
<feature type="binding site" evidence="7 9">
    <location>
        <position position="73"/>
    </location>
    <ligand>
        <name>substrate</name>
    </ligand>
</feature>
<dbReference type="EMBL" id="QOQW01000004">
    <property type="protein sequence ID" value="RCK80765.1"/>
    <property type="molecule type" value="Genomic_DNA"/>
</dbReference>
<protein>
    <recommendedName>
        <fullName evidence="5 7">3-dehydroquinate dehydratase</fullName>
        <shortName evidence="7">3-dehydroquinase</shortName>
        <ecNumber evidence="5 7">4.2.1.10</ecNumber>
    </recommendedName>
    <alternativeName>
        <fullName evidence="7">Type II DHQase</fullName>
    </alternativeName>
</protein>
<evidence type="ECO:0000256" key="4">
    <source>
        <dbReference type="ARBA" id="ARBA00011193"/>
    </source>
</evidence>
<dbReference type="NCBIfam" id="NF003807">
    <property type="entry name" value="PRK05395.1-4"/>
    <property type="match status" value="1"/>
</dbReference>
<feature type="binding site" evidence="7 9">
    <location>
        <position position="110"/>
    </location>
    <ligand>
        <name>substrate</name>
    </ligand>
</feature>
<dbReference type="Pfam" id="PF01220">
    <property type="entry name" value="DHquinase_II"/>
    <property type="match status" value="1"/>
</dbReference>
<keyword evidence="6 7" id="KW-0456">Lyase</keyword>
<evidence type="ECO:0000313" key="11">
    <source>
        <dbReference type="EMBL" id="RCK80765.1"/>
    </source>
</evidence>
<comment type="caution">
    <text evidence="11">The sequence shown here is derived from an EMBL/GenBank/DDBJ whole genome shotgun (WGS) entry which is preliminary data.</text>
</comment>
<dbReference type="CDD" id="cd00466">
    <property type="entry name" value="DHQase_II"/>
    <property type="match status" value="1"/>
</dbReference>
<sequence length="158" mass="16828">MKLLVVHGPNLNLLGIREPHLYGTRTLADLNGELANLAGRHGVMLDFFQSNHEGAILDRLQAARTQVDGIIINPGGLGHTSVCLRDCLAALGLPVIEVHLTNLQTREEFRHTSLITAVCRGVIAGFGPLGYRLALEAFLAMPKPATAEPGPGTGPVRA</sequence>
<dbReference type="GO" id="GO:0008652">
    <property type="term" value="P:amino acid biosynthetic process"/>
    <property type="evidence" value="ECO:0007669"/>
    <property type="project" value="UniProtKB-KW"/>
</dbReference>
<evidence type="ECO:0000256" key="5">
    <source>
        <dbReference type="ARBA" id="ARBA00012060"/>
    </source>
</evidence>
<dbReference type="EC" id="4.2.1.10" evidence="5 7"/>
<comment type="subunit">
    <text evidence="4 7">Homododecamer.</text>
</comment>
<evidence type="ECO:0000313" key="12">
    <source>
        <dbReference type="Proteomes" id="UP000252355"/>
    </source>
</evidence>
<feature type="active site" description="Proton acceptor" evidence="7 8">
    <location>
        <position position="22"/>
    </location>
</feature>
<dbReference type="PROSITE" id="PS01029">
    <property type="entry name" value="DEHYDROQUINASE_II"/>
    <property type="match status" value="1"/>
</dbReference>
<evidence type="ECO:0000256" key="6">
    <source>
        <dbReference type="ARBA" id="ARBA00023239"/>
    </source>
</evidence>
<comment type="function">
    <text evidence="7">Catalyzes a trans-dehydration via an enolate intermediate.</text>
</comment>
<gene>
    <name evidence="7" type="primary">aroQ</name>
    <name evidence="11" type="ORF">OZSIB_2653</name>
</gene>
<comment type="similarity">
    <text evidence="3 7">Belongs to the type-II 3-dehydroquinase family.</text>
</comment>
<keyword evidence="7" id="KW-0028">Amino-acid biosynthesis</keyword>
<evidence type="ECO:0000256" key="10">
    <source>
        <dbReference type="PIRSR" id="PIRSR001399-3"/>
    </source>
</evidence>
<feature type="site" description="Transition state stabilizer" evidence="7 10">
    <location>
        <position position="17"/>
    </location>
</feature>
<proteinExistence type="inferred from homology"/>
<dbReference type="SUPFAM" id="SSF52304">
    <property type="entry name" value="Type II 3-dehydroquinate dehydratase"/>
    <property type="match status" value="1"/>
</dbReference>
<dbReference type="AlphaFoldDB" id="A0A367ZRJ8"/>
<dbReference type="GO" id="GO:0009073">
    <property type="term" value="P:aromatic amino acid family biosynthetic process"/>
    <property type="evidence" value="ECO:0007669"/>
    <property type="project" value="UniProtKB-KW"/>
</dbReference>
<feature type="binding site" evidence="7 9">
    <location>
        <position position="86"/>
    </location>
    <ligand>
        <name>substrate</name>
    </ligand>
</feature>
<organism evidence="11 12">
    <name type="scientific">Candidatus Ozemobacter sibiricus</name>
    <dbReference type="NCBI Taxonomy" id="2268124"/>
    <lineage>
        <taxon>Bacteria</taxon>
        <taxon>Candidatus Ozemobacteria</taxon>
        <taxon>Candidatus Ozemobacterales</taxon>
        <taxon>Candidatus Ozemobacteraceae</taxon>
        <taxon>Candidatus Ozemobacter</taxon>
    </lineage>
</organism>
<evidence type="ECO:0000256" key="9">
    <source>
        <dbReference type="PIRSR" id="PIRSR001399-2"/>
    </source>
</evidence>
<accession>A0A367ZRJ8</accession>
<feature type="binding site" evidence="7 9">
    <location>
        <position position="79"/>
    </location>
    <ligand>
        <name>substrate</name>
    </ligand>
</feature>
<dbReference type="UniPathway" id="UPA00053">
    <property type="reaction ID" value="UER00086"/>
</dbReference>
<name>A0A367ZRJ8_9BACT</name>
<dbReference type="NCBIfam" id="NF003805">
    <property type="entry name" value="PRK05395.1-2"/>
    <property type="match status" value="1"/>
</dbReference>